<dbReference type="CDD" id="cd00093">
    <property type="entry name" value="HTH_XRE"/>
    <property type="match status" value="1"/>
</dbReference>
<dbReference type="PROSITE" id="PS50943">
    <property type="entry name" value="HTH_CROC1"/>
    <property type="match status" value="1"/>
</dbReference>
<dbReference type="InterPro" id="IPR010982">
    <property type="entry name" value="Lambda_DNA-bd_dom_sf"/>
</dbReference>
<dbReference type="Pfam" id="PF01381">
    <property type="entry name" value="HTH_3"/>
    <property type="match status" value="1"/>
</dbReference>
<keyword evidence="1" id="KW-0238">DNA-binding</keyword>
<accession>A0A940PD78</accession>
<dbReference type="PANTHER" id="PTHR46558">
    <property type="entry name" value="TRACRIPTIONAL REGULATORY PROTEIN-RELATED-RELATED"/>
    <property type="match status" value="1"/>
</dbReference>
<evidence type="ECO:0000256" key="2">
    <source>
        <dbReference type="SAM" id="Phobius"/>
    </source>
</evidence>
<keyword evidence="2" id="KW-0812">Transmembrane</keyword>
<name>A0A940PD78_9ENTE</name>
<dbReference type="PANTHER" id="PTHR46558:SF15">
    <property type="entry name" value="HELIX-TURN-HELIX DOMAIN PROTEIN"/>
    <property type="match status" value="1"/>
</dbReference>
<dbReference type="Gene3D" id="1.10.260.40">
    <property type="entry name" value="lambda repressor-like DNA-binding domains"/>
    <property type="match status" value="1"/>
</dbReference>
<feature type="transmembrane region" description="Helical" evidence="2">
    <location>
        <begin position="108"/>
        <end position="130"/>
    </location>
</feature>
<reference evidence="4" key="1">
    <citation type="submission" date="2020-12" db="EMBL/GenBank/DDBJ databases">
        <title>Vagococcus allomyrinae sp. nov. and Enterococcus lavae sp. nov., isolated from the larvae of Allomyrina dichotoma.</title>
        <authorList>
            <person name="Lee S.D."/>
        </authorList>
    </citation>
    <scope>NUCLEOTIDE SEQUENCE</scope>
    <source>
        <strain evidence="4">BWB3-3</strain>
    </source>
</reference>
<dbReference type="Proteomes" id="UP000674938">
    <property type="component" value="Unassembled WGS sequence"/>
</dbReference>
<evidence type="ECO:0000256" key="1">
    <source>
        <dbReference type="ARBA" id="ARBA00023125"/>
    </source>
</evidence>
<dbReference type="EMBL" id="JAEEGA010000010">
    <property type="protein sequence ID" value="MBP1042422.1"/>
    <property type="molecule type" value="Genomic_DNA"/>
</dbReference>
<dbReference type="SMART" id="SM00530">
    <property type="entry name" value="HTH_XRE"/>
    <property type="match status" value="1"/>
</dbReference>
<dbReference type="RefSeq" id="WP_209529588.1">
    <property type="nucleotide sequence ID" value="NZ_JAEEGA010000010.1"/>
</dbReference>
<organism evidence="4 5">
    <name type="scientific">Vagococcus allomyrinae</name>
    <dbReference type="NCBI Taxonomy" id="2794353"/>
    <lineage>
        <taxon>Bacteria</taxon>
        <taxon>Bacillati</taxon>
        <taxon>Bacillota</taxon>
        <taxon>Bacilli</taxon>
        <taxon>Lactobacillales</taxon>
        <taxon>Enterococcaceae</taxon>
        <taxon>Vagococcus</taxon>
    </lineage>
</organism>
<evidence type="ECO:0000259" key="3">
    <source>
        <dbReference type="PROSITE" id="PS50943"/>
    </source>
</evidence>
<proteinExistence type="predicted"/>
<feature type="domain" description="HTH cro/C1-type" evidence="3">
    <location>
        <begin position="7"/>
        <end position="61"/>
    </location>
</feature>
<evidence type="ECO:0000313" key="4">
    <source>
        <dbReference type="EMBL" id="MBP1042422.1"/>
    </source>
</evidence>
<protein>
    <submittedName>
        <fullName evidence="4">Helix-turn-helix transcriptional regulator</fullName>
    </submittedName>
</protein>
<dbReference type="GO" id="GO:0003677">
    <property type="term" value="F:DNA binding"/>
    <property type="evidence" value="ECO:0007669"/>
    <property type="project" value="UniProtKB-KW"/>
</dbReference>
<gene>
    <name evidence="4" type="ORF">I6N95_15490</name>
</gene>
<evidence type="ECO:0000313" key="5">
    <source>
        <dbReference type="Proteomes" id="UP000674938"/>
    </source>
</evidence>
<keyword evidence="5" id="KW-1185">Reference proteome</keyword>
<keyword evidence="2" id="KW-0472">Membrane</keyword>
<dbReference type="SUPFAM" id="SSF47413">
    <property type="entry name" value="lambda repressor-like DNA-binding domains"/>
    <property type="match status" value="1"/>
</dbReference>
<comment type="caution">
    <text evidence="4">The sequence shown here is derived from an EMBL/GenBank/DDBJ whole genome shotgun (WGS) entry which is preliminary data.</text>
</comment>
<dbReference type="AlphaFoldDB" id="A0A940PD78"/>
<sequence>MKLNELLKIRREKENMTQAELAQKLFVTHQSVSKWERGENVPSVDNLLQLSDLYNISLDELIRGSSFFKKPFFVRQPINKLKIIAFLVFWLFLSLFFTGFGYQPFFVFILIYCIGLFMVFPTFFQDYWIINRSNLVIKKYSSNYSKVFELFKTSLNQKNEQTIEYTQIVSVSLEYYVRVRTSPFDFHPDPFFLEVTLANDDCLRLPLTSKIEEYLPQFFMLLQKKGITMIDDHNIMPVMIRNESVFEYMNQTITELKGL</sequence>
<dbReference type="InterPro" id="IPR001387">
    <property type="entry name" value="Cro/C1-type_HTH"/>
</dbReference>
<feature type="transmembrane region" description="Helical" evidence="2">
    <location>
        <begin position="83"/>
        <end position="102"/>
    </location>
</feature>
<keyword evidence="2" id="KW-1133">Transmembrane helix</keyword>